<proteinExistence type="predicted"/>
<protein>
    <submittedName>
        <fullName evidence="2">TIL domain-containing protein</fullName>
    </submittedName>
</protein>
<sequence>MKASYFILIIFCLIVFIEAAVTVRKKCWKKKCIGKNEVLRCRECGEATCGDDSTEKLKVKCLQICRGPKKCICKNGFARYNGTCIPKSSCRLKTKDKKKTHLFYHNH</sequence>
<evidence type="ECO:0000313" key="2">
    <source>
        <dbReference type="WBParaSite" id="ES5_v2.g14131.t1"/>
    </source>
</evidence>
<accession>A0AC34FA23</accession>
<dbReference type="WBParaSite" id="ES5_v2.g14131.t1">
    <property type="protein sequence ID" value="ES5_v2.g14131.t1"/>
    <property type="gene ID" value="ES5_v2.g14131"/>
</dbReference>
<reference evidence="2" key="1">
    <citation type="submission" date="2022-11" db="UniProtKB">
        <authorList>
            <consortium name="WormBaseParasite"/>
        </authorList>
    </citation>
    <scope>IDENTIFICATION</scope>
</reference>
<organism evidence="1 2">
    <name type="scientific">Panagrolaimus sp. ES5</name>
    <dbReference type="NCBI Taxonomy" id="591445"/>
    <lineage>
        <taxon>Eukaryota</taxon>
        <taxon>Metazoa</taxon>
        <taxon>Ecdysozoa</taxon>
        <taxon>Nematoda</taxon>
        <taxon>Chromadorea</taxon>
        <taxon>Rhabditida</taxon>
        <taxon>Tylenchina</taxon>
        <taxon>Panagrolaimomorpha</taxon>
        <taxon>Panagrolaimoidea</taxon>
        <taxon>Panagrolaimidae</taxon>
        <taxon>Panagrolaimus</taxon>
    </lineage>
</organism>
<evidence type="ECO:0000313" key="1">
    <source>
        <dbReference type="Proteomes" id="UP000887579"/>
    </source>
</evidence>
<name>A0AC34FA23_9BILA</name>
<dbReference type="Proteomes" id="UP000887579">
    <property type="component" value="Unplaced"/>
</dbReference>